<evidence type="ECO:0000313" key="8">
    <source>
        <dbReference type="Proteomes" id="UP000280434"/>
    </source>
</evidence>
<dbReference type="InterPro" id="IPR013686">
    <property type="entry name" value="Polypept-transport_assoc_ShlB"/>
</dbReference>
<evidence type="ECO:0000256" key="3">
    <source>
        <dbReference type="ARBA" id="ARBA00023237"/>
    </source>
</evidence>
<reference evidence="7 8" key="1">
    <citation type="submission" date="2018-10" db="EMBL/GenBank/DDBJ databases">
        <title>Paraburkholderia sp. 7MK8-2, isolated from soil.</title>
        <authorList>
            <person name="Gao Z.-H."/>
            <person name="Qiu L.-H."/>
        </authorList>
    </citation>
    <scope>NUCLEOTIDE SEQUENCE [LARGE SCALE GENOMIC DNA]</scope>
    <source>
        <strain evidence="7 8">7MK8-2</strain>
    </source>
</reference>
<dbReference type="Proteomes" id="UP000280434">
    <property type="component" value="Unassembled WGS sequence"/>
</dbReference>
<dbReference type="InterPro" id="IPR005565">
    <property type="entry name" value="Hemolysn_activator_HlyB_C"/>
</dbReference>
<gene>
    <name evidence="7" type="ORF">D7S89_16080</name>
</gene>
<keyword evidence="2" id="KW-0812">Transmembrane</keyword>
<keyword evidence="1" id="KW-1134">Transmembrane beta strand</keyword>
<dbReference type="GO" id="GO:0098046">
    <property type="term" value="C:type V protein secretion system complex"/>
    <property type="evidence" value="ECO:0007669"/>
    <property type="project" value="TreeGrafter"/>
</dbReference>
<dbReference type="GO" id="GO:0008320">
    <property type="term" value="F:protein transmembrane transporter activity"/>
    <property type="evidence" value="ECO:0007669"/>
    <property type="project" value="TreeGrafter"/>
</dbReference>
<feature type="domain" description="Haemolysin activator HlyB C-terminal" evidence="5">
    <location>
        <begin position="281"/>
        <end position="598"/>
    </location>
</feature>
<dbReference type="Gene3D" id="3.10.20.310">
    <property type="entry name" value="membrane protein fhac"/>
    <property type="match status" value="1"/>
</dbReference>
<dbReference type="OrthoDB" id="572300at2"/>
<dbReference type="PANTHER" id="PTHR34597">
    <property type="entry name" value="SLR1661 PROTEIN"/>
    <property type="match status" value="1"/>
</dbReference>
<protein>
    <submittedName>
        <fullName evidence="7">ShlB/FhaC/HecB family hemolysin secretion/activation protein</fullName>
    </submittedName>
</protein>
<feature type="region of interest" description="Disordered" evidence="4">
    <location>
        <begin position="1"/>
        <end position="37"/>
    </location>
</feature>
<dbReference type="Pfam" id="PF03865">
    <property type="entry name" value="ShlB"/>
    <property type="match status" value="1"/>
</dbReference>
<keyword evidence="8" id="KW-1185">Reference proteome</keyword>
<sequence>MRGVNVRLTRRPSAHPTRSRDTCAQGMGKPHLRTNSTTNELVMKELFLSARIRGQGLPWSRAGQSAWVALAASVAVSSACPALAQQAQRPDAGQLLRENVPALPQPSQGRSQGVTEPPAPAEPTEGKGGATVFVRMIHFKGNAHIEEAALRRAIPQIAGTEEKSATLGELDALASAVTHLYRQQGYLAALAYVPRQAVTDGVVTIAVLEGQLDRTRIGEHASYAPERLLRFENEALCGRTMPDCVGTGLTRDRLDRALGVVADLPGVASTSGTLAPGSLEGTTNFTLNAEPGQRVVAALGVDDFGNKYTGRTRGTADVRWNNPLGIGDLATADMVTSGRGATAGTVDYSLPVGYDGWRVGLDYAHFLYTLGAPFDVTNAHGRGDTAMAYATYPLVRHPNNTLTGRVSGGVKWLVDDVTDITTRKREQLVGLSLDGNALDGLGGGGATAYSASVTQGNLVYGGTPLAAGMPNAAGRFSKLNANVSRDQTLAYFGATRRLSLYGAMQGQLSSTNLDSAEKLYLGGPSGVRGYPVGEAPGDEGVLATLELRYSIATPLVGGSDVTFSVFRDEGWIDVNHSPWTGYSGPAHRTLGGTGIGVELRRRDRYQVNVMWAMRDAGGERDTSEPDSRSWLWLQARVFF</sequence>
<dbReference type="InterPro" id="IPR051544">
    <property type="entry name" value="TPS_OM_transporter"/>
</dbReference>
<dbReference type="EMBL" id="RBZV01000006">
    <property type="protein sequence ID" value="RKP46874.1"/>
    <property type="molecule type" value="Genomic_DNA"/>
</dbReference>
<dbReference type="Pfam" id="PF08479">
    <property type="entry name" value="POTRA_2"/>
    <property type="match status" value="1"/>
</dbReference>
<evidence type="ECO:0000256" key="4">
    <source>
        <dbReference type="SAM" id="MobiDB-lite"/>
    </source>
</evidence>
<comment type="caution">
    <text evidence="7">The sequence shown here is derived from an EMBL/GenBank/DDBJ whole genome shotgun (WGS) entry which is preliminary data.</text>
</comment>
<feature type="region of interest" description="Disordered" evidence="4">
    <location>
        <begin position="102"/>
        <end position="127"/>
    </location>
</feature>
<evidence type="ECO:0000259" key="6">
    <source>
        <dbReference type="Pfam" id="PF08479"/>
    </source>
</evidence>
<organism evidence="7 8">
    <name type="scientific">Trinickia fusca</name>
    <dbReference type="NCBI Taxonomy" id="2419777"/>
    <lineage>
        <taxon>Bacteria</taxon>
        <taxon>Pseudomonadati</taxon>
        <taxon>Pseudomonadota</taxon>
        <taxon>Betaproteobacteria</taxon>
        <taxon>Burkholderiales</taxon>
        <taxon>Burkholderiaceae</taxon>
        <taxon>Trinickia</taxon>
    </lineage>
</organism>
<name>A0A494XFK0_9BURK</name>
<evidence type="ECO:0000259" key="5">
    <source>
        <dbReference type="Pfam" id="PF03865"/>
    </source>
</evidence>
<keyword evidence="3" id="KW-0998">Cell outer membrane</keyword>
<accession>A0A494XFK0</accession>
<dbReference type="GO" id="GO:0046819">
    <property type="term" value="P:protein secretion by the type V secretion system"/>
    <property type="evidence" value="ECO:0007669"/>
    <property type="project" value="TreeGrafter"/>
</dbReference>
<evidence type="ECO:0000256" key="2">
    <source>
        <dbReference type="ARBA" id="ARBA00022692"/>
    </source>
</evidence>
<feature type="compositionally biased region" description="Polar residues" evidence="4">
    <location>
        <begin position="105"/>
        <end position="114"/>
    </location>
</feature>
<evidence type="ECO:0000256" key="1">
    <source>
        <dbReference type="ARBA" id="ARBA00022452"/>
    </source>
</evidence>
<keyword evidence="1" id="KW-0472">Membrane</keyword>
<feature type="domain" description="Polypeptide-transport-associated ShlB-type" evidence="6">
    <location>
        <begin position="134"/>
        <end position="210"/>
    </location>
</feature>
<dbReference type="AlphaFoldDB" id="A0A494XFK0"/>
<dbReference type="PANTHER" id="PTHR34597:SF1">
    <property type="entry name" value="HEME_HEMOPEXIN TRANSPORTER PROTEIN HUXB"/>
    <property type="match status" value="1"/>
</dbReference>
<proteinExistence type="predicted"/>
<evidence type="ECO:0000313" key="7">
    <source>
        <dbReference type="EMBL" id="RKP46874.1"/>
    </source>
</evidence>
<dbReference type="Gene3D" id="2.40.160.50">
    <property type="entry name" value="membrane protein fhac: a member of the omp85/tpsb transporter family"/>
    <property type="match status" value="1"/>
</dbReference>